<feature type="transmembrane region" description="Helical" evidence="4">
    <location>
        <begin position="7"/>
        <end position="26"/>
    </location>
</feature>
<name>A0AA95H6D2_9GAMM</name>
<dbReference type="GO" id="GO:0016020">
    <property type="term" value="C:membrane"/>
    <property type="evidence" value="ECO:0007669"/>
    <property type="project" value="InterPro"/>
</dbReference>
<dbReference type="EC" id="1.1.-.-" evidence="6"/>
<sequence length="771" mass="85007">MQVIARIILSVVFVLSVGLVLGGAWLKILGGTWYYISIGLLYCLASVLLFKQKALGAWLFLFALIVTIPWAVWESDQQYWGLFPRLMVPLGLALLALLYAPHLPSVEHALWFYAPAVLVGIAFVLMLGLAFVPHGVIHTKAPRQYVTVSRGNKPSDWSAYAKTTAGLRYAEFNQINRQTVKKLKLAWTYYSGYKGQGVDQNTPLMIGNTVYSCTPENKISALDADTGQVRWTFDPKASSPIWQRCRGLGYYDAKQPLDPSGKPAICSTRIVQTTIDARLIELDAKTGQPCPGFGQNGVVALSQGMGEVKPGYYFQTSAPLVARDYIVIGGWVVDNQSRGEPSGVIRAFDARSGDLVWAWDLGNPDTTKFPPEGQTYTRGTPNMWTAAAYDDRLGLIYAPLGNATPDYYGRNRPPYSEAYNSTLVALDVMTGRERWRFQTVHHDIWDYDLPAQPALIDLPDGTPAVIQSTKRGQLFFLNRETGQPLSKVQEKPAPQNGAVPEETLAKTQPYSIDMPTIGAETLTEAKTWGMTMYDHLYCRIDFLRHRYDGDFTPIGLKKALQQPGNTGGMNWGSLSVDPVNQVILMNDLRIPSSYFLIPRHEYAASKLKFPPVPDGHGPSPMEGTPYGEVTNLWLSPLGVPCNQPPYGTLTAVDLKTKLIAWQIPIGTTKENGPFGWKSHLPMPIGMPTYAGTLTTAGGLVFFAGTQDYYLRAFDIESGKQIWEYPLPVGGSATPMTYISPKTGKQYIVLSVGGAAHSKDQGDYLMAFALPK</sequence>
<keyword evidence="4" id="KW-0472">Membrane</keyword>
<keyword evidence="4" id="KW-0812">Transmembrane</keyword>
<dbReference type="PANTHER" id="PTHR32303">
    <property type="entry name" value="QUINOPROTEIN ALCOHOL DEHYDROGENASE (CYTOCHROME C)"/>
    <property type="match status" value="1"/>
</dbReference>
<feature type="transmembrane region" description="Helical" evidence="4">
    <location>
        <begin position="79"/>
        <end position="98"/>
    </location>
</feature>
<keyword evidence="3 6" id="KW-0560">Oxidoreductase</keyword>
<dbReference type="GO" id="GO:0008876">
    <property type="term" value="F:quinoprotein glucose dehydrogenase activity"/>
    <property type="evidence" value="ECO:0007669"/>
    <property type="project" value="TreeGrafter"/>
</dbReference>
<comment type="similarity">
    <text evidence="2">Belongs to the bacterial PQQ dehydrogenase family.</text>
</comment>
<evidence type="ECO:0000259" key="5">
    <source>
        <dbReference type="Pfam" id="PF01011"/>
    </source>
</evidence>
<evidence type="ECO:0000256" key="2">
    <source>
        <dbReference type="ARBA" id="ARBA00008156"/>
    </source>
</evidence>
<dbReference type="InterPro" id="IPR011047">
    <property type="entry name" value="Quinoprotein_ADH-like_sf"/>
</dbReference>
<dbReference type="GO" id="GO:0048038">
    <property type="term" value="F:quinone binding"/>
    <property type="evidence" value="ECO:0007669"/>
    <property type="project" value="InterPro"/>
</dbReference>
<reference evidence="6" key="1">
    <citation type="journal article" date="2023" name="Int. J. Mol. Sci.">
        <title>Metagenomics Revealed a New Genus 'Candidatus Thiocaldithrix dubininis' gen. nov., sp. nov. and a New Species 'Candidatus Thiothrix putei' sp. nov. in the Family Thiotrichaceae, Some Members of Which Have Traits of Both Na+- and H+-Motive Energetics.</title>
        <authorList>
            <person name="Ravin N.V."/>
            <person name="Muntyan M.S."/>
            <person name="Smolyakov D.D."/>
            <person name="Rudenko T.S."/>
            <person name="Beletsky A.V."/>
            <person name="Mardanov A.V."/>
            <person name="Grabovich M.Y."/>
        </authorList>
    </citation>
    <scope>NUCLEOTIDE SEQUENCE</scope>
    <source>
        <strain evidence="6">GKL-01</strain>
    </source>
</reference>
<dbReference type="InterPro" id="IPR018391">
    <property type="entry name" value="PQQ_b-propeller_rpt"/>
</dbReference>
<dbReference type="SUPFAM" id="SSF50998">
    <property type="entry name" value="Quinoprotein alcohol dehydrogenase-like"/>
    <property type="match status" value="1"/>
</dbReference>
<keyword evidence="4" id="KW-1133">Transmembrane helix</keyword>
<dbReference type="Proteomes" id="UP001300672">
    <property type="component" value="Chromosome"/>
</dbReference>
<dbReference type="Gene3D" id="2.140.10.10">
    <property type="entry name" value="Quinoprotein alcohol dehydrogenase-like superfamily"/>
    <property type="match status" value="2"/>
</dbReference>
<dbReference type="NCBIfam" id="TIGR03074">
    <property type="entry name" value="PQQ_membr_DH"/>
    <property type="match status" value="1"/>
</dbReference>
<dbReference type="EMBL" id="CP124755">
    <property type="protein sequence ID" value="WGZ90385.1"/>
    <property type="molecule type" value="Genomic_DNA"/>
</dbReference>
<proteinExistence type="inferred from homology"/>
<dbReference type="InterPro" id="IPR002372">
    <property type="entry name" value="PQQ_rpt_dom"/>
</dbReference>
<feature type="transmembrane region" description="Helical" evidence="4">
    <location>
        <begin position="32"/>
        <end position="50"/>
    </location>
</feature>
<feature type="transmembrane region" description="Helical" evidence="4">
    <location>
        <begin position="110"/>
        <end position="132"/>
    </location>
</feature>
<dbReference type="CDD" id="cd10280">
    <property type="entry name" value="PQQ_mGDH"/>
    <property type="match status" value="1"/>
</dbReference>
<dbReference type="KEGG" id="tdu:QJT80_12965"/>
<evidence type="ECO:0000313" key="6">
    <source>
        <dbReference type="EMBL" id="WGZ90385.1"/>
    </source>
</evidence>
<gene>
    <name evidence="6" type="ORF">QJT80_12965</name>
</gene>
<feature type="transmembrane region" description="Helical" evidence="4">
    <location>
        <begin position="55"/>
        <end position="73"/>
    </location>
</feature>
<dbReference type="InterPro" id="IPR017511">
    <property type="entry name" value="PQQ_mDH"/>
</dbReference>
<comment type="cofactor">
    <cofactor evidence="1">
        <name>pyrroloquinoline quinone</name>
        <dbReference type="ChEBI" id="CHEBI:58442"/>
    </cofactor>
</comment>
<accession>A0AA95H6D2</accession>
<protein>
    <submittedName>
        <fullName evidence="6">Membrane-bound PQQ-dependent dehydrogenase, glucose/quinate/shikimate family</fullName>
        <ecNumber evidence="6">1.1.-.-</ecNumber>
    </submittedName>
</protein>
<feature type="domain" description="Pyrrolo-quinoline quinone repeat" evidence="5">
    <location>
        <begin position="157"/>
        <end position="747"/>
    </location>
</feature>
<organism evidence="6">
    <name type="scientific">Candidatus Thiocaldithrix dubininis</name>
    <dbReference type="NCBI Taxonomy" id="3080823"/>
    <lineage>
        <taxon>Bacteria</taxon>
        <taxon>Pseudomonadati</taxon>
        <taxon>Pseudomonadota</taxon>
        <taxon>Gammaproteobacteria</taxon>
        <taxon>Thiotrichales</taxon>
        <taxon>Thiotrichaceae</taxon>
        <taxon>Candidatus Thiocaldithrix</taxon>
    </lineage>
</organism>
<dbReference type="SMART" id="SM00564">
    <property type="entry name" value="PQQ"/>
    <property type="match status" value="5"/>
</dbReference>
<dbReference type="Pfam" id="PF01011">
    <property type="entry name" value="PQQ"/>
    <property type="match status" value="1"/>
</dbReference>
<evidence type="ECO:0000256" key="3">
    <source>
        <dbReference type="ARBA" id="ARBA00023002"/>
    </source>
</evidence>
<reference evidence="6" key="2">
    <citation type="submission" date="2023-04" db="EMBL/GenBank/DDBJ databases">
        <authorList>
            <person name="Beletskiy A.V."/>
            <person name="Mardanov A.V."/>
            <person name="Ravin N.V."/>
        </authorList>
    </citation>
    <scope>NUCLEOTIDE SEQUENCE</scope>
    <source>
        <strain evidence="6">GKL-01</strain>
    </source>
</reference>
<evidence type="ECO:0000256" key="1">
    <source>
        <dbReference type="ARBA" id="ARBA00001931"/>
    </source>
</evidence>
<dbReference type="PANTHER" id="PTHR32303:SF4">
    <property type="entry name" value="QUINOPROTEIN GLUCOSE DEHYDROGENASE"/>
    <property type="match status" value="1"/>
</dbReference>
<dbReference type="AlphaFoldDB" id="A0AA95H6D2"/>
<evidence type="ECO:0000256" key="4">
    <source>
        <dbReference type="SAM" id="Phobius"/>
    </source>
</evidence>